<keyword evidence="7" id="KW-0446">Lipid-binding</keyword>
<organism evidence="10 11">
    <name type="scientific">Potamilus streckersoni</name>
    <dbReference type="NCBI Taxonomy" id="2493646"/>
    <lineage>
        <taxon>Eukaryota</taxon>
        <taxon>Metazoa</taxon>
        <taxon>Spiralia</taxon>
        <taxon>Lophotrochozoa</taxon>
        <taxon>Mollusca</taxon>
        <taxon>Bivalvia</taxon>
        <taxon>Autobranchia</taxon>
        <taxon>Heteroconchia</taxon>
        <taxon>Palaeoheterodonta</taxon>
        <taxon>Unionida</taxon>
        <taxon>Unionoidea</taxon>
        <taxon>Unionidae</taxon>
        <taxon>Ambleminae</taxon>
        <taxon>Lampsilini</taxon>
        <taxon>Potamilus</taxon>
    </lineage>
</organism>
<name>A0AAE0VRG1_9BIVA</name>
<reference evidence="10" key="3">
    <citation type="submission" date="2023-05" db="EMBL/GenBank/DDBJ databases">
        <authorList>
            <person name="Smith C.H."/>
        </authorList>
    </citation>
    <scope>NUCLEOTIDE SEQUENCE</scope>
    <source>
        <strain evidence="10">CHS0354</strain>
        <tissue evidence="10">Mantle</tissue>
    </source>
</reference>
<comment type="caution">
    <text evidence="10">The sequence shown here is derived from an EMBL/GenBank/DDBJ whole genome shotgun (WGS) entry which is preliminary data.</text>
</comment>
<dbReference type="PRINTS" id="PR00689">
    <property type="entry name" value="ACOABINDINGP"/>
</dbReference>
<evidence type="ECO:0000256" key="7">
    <source>
        <dbReference type="ARBA" id="ARBA00023121"/>
    </source>
</evidence>
<keyword evidence="4" id="KW-0813">Transport</keyword>
<dbReference type="EMBL" id="JAEAOA010001201">
    <property type="protein sequence ID" value="KAK3587878.1"/>
    <property type="molecule type" value="Genomic_DNA"/>
</dbReference>
<dbReference type="Pfam" id="PF00887">
    <property type="entry name" value="ACBP"/>
    <property type="match status" value="1"/>
</dbReference>
<dbReference type="InterPro" id="IPR035984">
    <property type="entry name" value="Acyl-CoA-binding_sf"/>
</dbReference>
<dbReference type="GO" id="GO:0005794">
    <property type="term" value="C:Golgi apparatus"/>
    <property type="evidence" value="ECO:0007669"/>
    <property type="project" value="UniProtKB-SubCell"/>
</dbReference>
<evidence type="ECO:0000256" key="3">
    <source>
        <dbReference type="ARBA" id="ARBA00005567"/>
    </source>
</evidence>
<dbReference type="GO" id="GO:0006631">
    <property type="term" value="P:fatty acid metabolic process"/>
    <property type="evidence" value="ECO:0007669"/>
    <property type="project" value="TreeGrafter"/>
</dbReference>
<evidence type="ECO:0000313" key="10">
    <source>
        <dbReference type="EMBL" id="KAK3587878.1"/>
    </source>
</evidence>
<dbReference type="SUPFAM" id="SSF47027">
    <property type="entry name" value="Acyl-CoA binding protein"/>
    <property type="match status" value="1"/>
</dbReference>
<comment type="similarity">
    <text evidence="3">Belongs to the ACBP family.</text>
</comment>
<dbReference type="Gene3D" id="1.20.80.10">
    <property type="match status" value="1"/>
</dbReference>
<proteinExistence type="inferred from homology"/>
<dbReference type="FunFam" id="1.20.80.10:FF:000010">
    <property type="entry name" value="Acyl-CoA-binding domain-containing protein 5"/>
    <property type="match status" value="1"/>
</dbReference>
<dbReference type="InterPro" id="IPR022408">
    <property type="entry name" value="Acyl-CoA-binding_prot_CS"/>
</dbReference>
<keyword evidence="5" id="KW-0256">Endoplasmic reticulum</keyword>
<dbReference type="PROSITE" id="PS00880">
    <property type="entry name" value="ACB_1"/>
    <property type="match status" value="1"/>
</dbReference>
<dbReference type="PANTHER" id="PTHR23310:SF54">
    <property type="entry name" value="ACYL-COA-BINDING PROTEIN"/>
    <property type="match status" value="1"/>
</dbReference>
<evidence type="ECO:0000256" key="6">
    <source>
        <dbReference type="ARBA" id="ARBA00023034"/>
    </source>
</evidence>
<evidence type="ECO:0000256" key="1">
    <source>
        <dbReference type="ARBA" id="ARBA00004240"/>
    </source>
</evidence>
<evidence type="ECO:0000313" key="11">
    <source>
        <dbReference type="Proteomes" id="UP001195483"/>
    </source>
</evidence>
<evidence type="ECO:0000256" key="2">
    <source>
        <dbReference type="ARBA" id="ARBA00004555"/>
    </source>
</evidence>
<protein>
    <recommendedName>
        <fullName evidence="8">Acyl-CoA-binding protein</fullName>
    </recommendedName>
</protein>
<feature type="domain" description="ACB" evidence="9">
    <location>
        <begin position="2"/>
        <end position="87"/>
    </location>
</feature>
<keyword evidence="6" id="KW-0333">Golgi apparatus</keyword>
<dbReference type="Proteomes" id="UP001195483">
    <property type="component" value="Unassembled WGS sequence"/>
</dbReference>
<gene>
    <name evidence="10" type="ORF">CHS0354_019767</name>
</gene>
<dbReference type="PROSITE" id="PS51228">
    <property type="entry name" value="ACB_2"/>
    <property type="match status" value="1"/>
</dbReference>
<evidence type="ECO:0000256" key="5">
    <source>
        <dbReference type="ARBA" id="ARBA00022824"/>
    </source>
</evidence>
<keyword evidence="11" id="KW-1185">Reference proteome</keyword>
<comment type="subcellular location">
    <subcellularLocation>
        <location evidence="1">Endoplasmic reticulum</location>
    </subcellularLocation>
    <subcellularLocation>
        <location evidence="2">Golgi apparatus</location>
    </subcellularLocation>
</comment>
<evidence type="ECO:0000256" key="8">
    <source>
        <dbReference type="ARBA" id="ARBA00039735"/>
    </source>
</evidence>
<evidence type="ECO:0000259" key="9">
    <source>
        <dbReference type="PROSITE" id="PS51228"/>
    </source>
</evidence>
<dbReference type="InterPro" id="IPR000582">
    <property type="entry name" value="Acyl-CoA-binding_protein"/>
</dbReference>
<reference evidence="10" key="2">
    <citation type="journal article" date="2021" name="Genome Biol. Evol.">
        <title>Developing a high-quality reference genome for a parasitic bivalve with doubly uniparental inheritance (Bivalvia: Unionida).</title>
        <authorList>
            <person name="Smith C.H."/>
        </authorList>
    </citation>
    <scope>NUCLEOTIDE SEQUENCE</scope>
    <source>
        <strain evidence="10">CHS0354</strain>
        <tissue evidence="10">Mantle</tissue>
    </source>
</reference>
<dbReference type="InterPro" id="IPR014352">
    <property type="entry name" value="FERM/acyl-CoA-bd_prot_sf"/>
</dbReference>
<accession>A0AAE0VRG1</accession>
<dbReference type="GO" id="GO:0005783">
    <property type="term" value="C:endoplasmic reticulum"/>
    <property type="evidence" value="ECO:0007669"/>
    <property type="project" value="UniProtKB-SubCell"/>
</dbReference>
<dbReference type="AlphaFoldDB" id="A0AAE0VRG1"/>
<sequence>MSSAEFNKAAEEAKKLKSKPTNDEMLELYSLFKQATVGDVNTDRPGMMDLTGKAKWDAWEKRKGTSKADAEKSYIQVVEKLKGKYGLA</sequence>
<evidence type="ECO:0000256" key="4">
    <source>
        <dbReference type="ARBA" id="ARBA00022448"/>
    </source>
</evidence>
<dbReference type="PANTHER" id="PTHR23310">
    <property type="entry name" value="ACYL-COA-BINDING PROTEIN, ACBP"/>
    <property type="match status" value="1"/>
</dbReference>
<dbReference type="GO" id="GO:0000062">
    <property type="term" value="F:fatty-acyl-CoA binding"/>
    <property type="evidence" value="ECO:0007669"/>
    <property type="project" value="InterPro"/>
</dbReference>
<reference evidence="10" key="1">
    <citation type="journal article" date="2021" name="Genome Biol. Evol.">
        <title>A High-Quality Reference Genome for a Parasitic Bivalve with Doubly Uniparental Inheritance (Bivalvia: Unionida).</title>
        <authorList>
            <person name="Smith C.H."/>
        </authorList>
    </citation>
    <scope>NUCLEOTIDE SEQUENCE</scope>
    <source>
        <strain evidence="10">CHS0354</strain>
    </source>
</reference>